<dbReference type="AlphaFoldDB" id="A0A2Z4IRS8"/>
<dbReference type="Proteomes" id="UP000249616">
    <property type="component" value="Chromosome"/>
</dbReference>
<gene>
    <name evidence="1" type="ORF">DN051_00240</name>
</gene>
<dbReference type="KEGG" id="scad:DN051_00240"/>
<accession>A0A2Z4IRS8</accession>
<keyword evidence="2" id="KW-1185">Reference proteome</keyword>
<protein>
    <submittedName>
        <fullName evidence="1">Uncharacterized protein</fullName>
    </submittedName>
</protein>
<organism evidence="1 2">
    <name type="scientific">Streptomyces cadmiisoli</name>
    <dbReference type="NCBI Taxonomy" id="2184053"/>
    <lineage>
        <taxon>Bacteria</taxon>
        <taxon>Bacillati</taxon>
        <taxon>Actinomycetota</taxon>
        <taxon>Actinomycetes</taxon>
        <taxon>Kitasatosporales</taxon>
        <taxon>Streptomycetaceae</taxon>
        <taxon>Streptomyces</taxon>
        <taxon>Streptomyces aurantiacus group</taxon>
    </lineage>
</organism>
<reference evidence="1 2" key="1">
    <citation type="journal article" date="2019" name="Int. J. Syst. Evol. Microbiol.">
        <title>Streptomyces cadmiisoli sp. nov., a novel actinomycete isolated from cadmium-contaminated soil.</title>
        <authorList>
            <person name="Li K."/>
            <person name="Tang X."/>
            <person name="Zhao J."/>
            <person name="Guo Y."/>
            <person name="Tang Y."/>
            <person name="Gao J."/>
        </authorList>
    </citation>
    <scope>NUCLEOTIDE SEQUENCE [LARGE SCALE GENOMIC DNA]</scope>
    <source>
        <strain evidence="1 2">ZFG47</strain>
    </source>
</reference>
<proteinExistence type="predicted"/>
<dbReference type="EMBL" id="CP030073">
    <property type="protein sequence ID" value="AWW35328.1"/>
    <property type="molecule type" value="Genomic_DNA"/>
</dbReference>
<evidence type="ECO:0000313" key="2">
    <source>
        <dbReference type="Proteomes" id="UP000249616"/>
    </source>
</evidence>
<name>A0A2Z4IRS8_9ACTN</name>
<sequence>MRNRDQRACSGPFRRSIQLLRRLLSLRLRPGERVPSLTAQIAQVSNPGGTAAMWVRACCDGLWADEDFAGWYPREKRPRFELQ</sequence>
<evidence type="ECO:0000313" key="1">
    <source>
        <dbReference type="EMBL" id="AWW35328.1"/>
    </source>
</evidence>